<comment type="caution">
    <text evidence="8">The sequence shown here is derived from an EMBL/GenBank/DDBJ whole genome shotgun (WGS) entry which is preliminary data.</text>
</comment>
<keyword evidence="3" id="KW-0285">Flavoprotein</keyword>
<evidence type="ECO:0000256" key="4">
    <source>
        <dbReference type="ARBA" id="ARBA00022827"/>
    </source>
</evidence>
<evidence type="ECO:0000313" key="8">
    <source>
        <dbReference type="EMBL" id="MFD3266134.1"/>
    </source>
</evidence>
<evidence type="ECO:0000256" key="2">
    <source>
        <dbReference type="ARBA" id="ARBA00009347"/>
    </source>
</evidence>
<proteinExistence type="inferred from homology"/>
<evidence type="ECO:0000256" key="5">
    <source>
        <dbReference type="ARBA" id="ARBA00023002"/>
    </source>
</evidence>
<dbReference type="Gene3D" id="1.20.140.10">
    <property type="entry name" value="Butyryl-CoA Dehydrogenase, subunit A, domain 3"/>
    <property type="match status" value="1"/>
</dbReference>
<organism evidence="8 9">
    <name type="scientific">Phenylobacterium ferrooxidans</name>
    <dbReference type="NCBI Taxonomy" id="2982689"/>
    <lineage>
        <taxon>Bacteria</taxon>
        <taxon>Pseudomonadati</taxon>
        <taxon>Pseudomonadota</taxon>
        <taxon>Alphaproteobacteria</taxon>
        <taxon>Caulobacterales</taxon>
        <taxon>Caulobacteraceae</taxon>
        <taxon>Phenylobacterium</taxon>
    </lineage>
</organism>
<dbReference type="PANTHER" id="PTHR43884:SF20">
    <property type="entry name" value="ACYL-COA DEHYDROGENASE FADE28"/>
    <property type="match status" value="1"/>
</dbReference>
<protein>
    <submittedName>
        <fullName evidence="8">Acyl-CoA/acyl-ACP dehydrogenase</fullName>
    </submittedName>
</protein>
<dbReference type="CDD" id="cd00567">
    <property type="entry name" value="ACAD"/>
    <property type="match status" value="1"/>
</dbReference>
<dbReference type="InterPro" id="IPR037069">
    <property type="entry name" value="AcylCoA_DH/ox_N_sf"/>
</dbReference>
<evidence type="ECO:0000313" key="9">
    <source>
        <dbReference type="Proteomes" id="UP001598130"/>
    </source>
</evidence>
<comment type="similarity">
    <text evidence="2">Belongs to the acyl-CoA dehydrogenase family.</text>
</comment>
<evidence type="ECO:0000259" key="7">
    <source>
        <dbReference type="Pfam" id="PF02771"/>
    </source>
</evidence>
<dbReference type="Pfam" id="PF02771">
    <property type="entry name" value="Acyl-CoA_dh_N"/>
    <property type="match status" value="1"/>
</dbReference>
<comment type="cofactor">
    <cofactor evidence="1">
        <name>FAD</name>
        <dbReference type="ChEBI" id="CHEBI:57692"/>
    </cofactor>
</comment>
<evidence type="ECO:0000259" key="6">
    <source>
        <dbReference type="Pfam" id="PF00441"/>
    </source>
</evidence>
<dbReference type="RefSeq" id="WP_304821732.1">
    <property type="nucleotide sequence ID" value="NZ_JAOTJD010000047.1"/>
</dbReference>
<dbReference type="SUPFAM" id="SSF56645">
    <property type="entry name" value="Acyl-CoA dehydrogenase NM domain-like"/>
    <property type="match status" value="1"/>
</dbReference>
<dbReference type="InterPro" id="IPR036250">
    <property type="entry name" value="AcylCo_DH-like_C"/>
</dbReference>
<keyword evidence="5" id="KW-0560">Oxidoreductase</keyword>
<evidence type="ECO:0000256" key="3">
    <source>
        <dbReference type="ARBA" id="ARBA00022630"/>
    </source>
</evidence>
<dbReference type="SUPFAM" id="SSF47203">
    <property type="entry name" value="Acyl-CoA dehydrogenase C-terminal domain-like"/>
    <property type="match status" value="1"/>
</dbReference>
<dbReference type="Pfam" id="PF00441">
    <property type="entry name" value="Acyl-CoA_dh_1"/>
    <property type="match status" value="1"/>
</dbReference>
<dbReference type="PANTHER" id="PTHR43884">
    <property type="entry name" value="ACYL-COA DEHYDROGENASE"/>
    <property type="match status" value="1"/>
</dbReference>
<dbReference type="Proteomes" id="UP001598130">
    <property type="component" value="Unassembled WGS sequence"/>
</dbReference>
<dbReference type="InterPro" id="IPR013786">
    <property type="entry name" value="AcylCoA_DH/ox_N"/>
</dbReference>
<reference evidence="8 9" key="1">
    <citation type="submission" date="2022-09" db="EMBL/GenBank/DDBJ databases">
        <title>New species of Phenylobacterium.</title>
        <authorList>
            <person name="Mieszkin S."/>
        </authorList>
    </citation>
    <scope>NUCLEOTIDE SEQUENCE [LARGE SCALE GENOMIC DNA]</scope>
    <source>
        <strain evidence="8 9">HK31-G</strain>
    </source>
</reference>
<gene>
    <name evidence="8" type="ORF">OCL97_19440</name>
</gene>
<dbReference type="Gene3D" id="1.10.540.10">
    <property type="entry name" value="Acyl-CoA dehydrogenase/oxidase, N-terminal domain"/>
    <property type="match status" value="1"/>
</dbReference>
<dbReference type="Gene3D" id="2.40.110.10">
    <property type="entry name" value="Butyryl-CoA Dehydrogenase, subunit A, domain 2"/>
    <property type="match status" value="1"/>
</dbReference>
<accession>A0ABW6CTM6</accession>
<feature type="domain" description="Acyl-CoA dehydrogenase/oxidase N-terminal" evidence="7">
    <location>
        <begin position="7"/>
        <end position="117"/>
    </location>
</feature>
<dbReference type="InterPro" id="IPR009100">
    <property type="entry name" value="AcylCoA_DH/oxidase_NM_dom_sf"/>
</dbReference>
<feature type="domain" description="Acyl-CoA dehydrogenase/oxidase C-terminal" evidence="6">
    <location>
        <begin position="210"/>
        <end position="355"/>
    </location>
</feature>
<dbReference type="EMBL" id="JAOTJD010000047">
    <property type="protein sequence ID" value="MFD3266134.1"/>
    <property type="molecule type" value="Genomic_DNA"/>
</dbReference>
<keyword evidence="4" id="KW-0274">FAD</keyword>
<keyword evidence="9" id="KW-1185">Reference proteome</keyword>
<dbReference type="InterPro" id="IPR046373">
    <property type="entry name" value="Acyl-CoA_Oxase/DH_mid-dom_sf"/>
</dbReference>
<dbReference type="InterPro" id="IPR009075">
    <property type="entry name" value="AcylCo_DH/oxidase_C"/>
</dbReference>
<evidence type="ECO:0000256" key="1">
    <source>
        <dbReference type="ARBA" id="ARBA00001974"/>
    </source>
</evidence>
<sequence length="362" mass="37697">MEFGLSSEQRMLQDAVARYLAEQSPLRHVRDIAAAAKPCSPDVAAGLADLGVPGVIIPAEFGGMGLGLLEAALVAETLGFSVAPAHFAGAHVMAPLAILLGGSDSQQQAWLPQLATGAARAAVAVSQAVEVRDGVGVVARDGWLDGTALFVLDAADADLFVVADTTGALHLVAADAPGLTQIPLTTIDKTRSVGELRMTGVKADPLPGGGGRTTRRIIDAGRIMLAADILGAGTAMIEQAVAYAGTRVQFGRPIGSFQAVKHMCAEMAAALEPCRSLVWYAAHAFDHAPDESTLMACHAKSHLSEVGRFVARTSTEVHGGMGFTDLAGLHYWFKRIGLDRQLLGGPELVRNEAARVQGWIAA</sequence>
<name>A0ABW6CTM6_9CAUL</name>